<gene>
    <name evidence="4" type="primary">srmB</name>
    <name evidence="4" type="ORF">NCTC7688_00186</name>
</gene>
<dbReference type="InterPro" id="IPR058403">
    <property type="entry name" value="DUF8090"/>
</dbReference>
<dbReference type="InterPro" id="IPR001650">
    <property type="entry name" value="Helicase_C-like"/>
</dbReference>
<evidence type="ECO:0000313" key="4">
    <source>
        <dbReference type="EMBL" id="SUM81695.1"/>
    </source>
</evidence>
<dbReference type="PROSITE" id="PS51192">
    <property type="entry name" value="HELICASE_ATP_BIND_1"/>
    <property type="match status" value="1"/>
</dbReference>
<dbReference type="Pfam" id="PF11907">
    <property type="entry name" value="DUF3427"/>
    <property type="match status" value="1"/>
</dbReference>
<dbReference type="Gene3D" id="3.30.870.10">
    <property type="entry name" value="Endonuclease Chain A"/>
    <property type="match status" value="1"/>
</dbReference>
<evidence type="ECO:0000259" key="2">
    <source>
        <dbReference type="PROSITE" id="PS51192"/>
    </source>
</evidence>
<feature type="domain" description="PLD phosphodiesterase" evidence="1">
    <location>
        <begin position="119"/>
        <end position="144"/>
    </location>
</feature>
<sequence>MDNLLEDFNQSLHKGFIDRTISHKGNFMPKLLINNKDENVLSTIIDELYKCKSFTISVAFITESGLASLKSHLYDLNQKGIHGKIITSNYLGFNTPKMYKELLKLKNVDVRLTDVNGFHAKGYVFDHEHYASMIVGSSNLTSNALKINYEHNILLSTQKNGDLVYNIKAQFDELWCKSIPLSDAWINDYELIYNDRSLKNTLHTIEKQSVIQNHIEQAAKIEPNIMQNEALHSLGELRKCGKDKSLIISATGTGKTILCALDVRNFNPNKFLFIVHNEEILQKAIEEFKKVLPFSKDEEFGLLTGKHKETDAKYLFATIQTLSKEDIYTQFDQNHFDYIVFDEAHRSAAKSYQKVFNYFTPHFVLGMTATPERTDDLNIFEMFEYNIAYEIRLQKALESELLCPFHYFGVTDYIHEGTSKDDFSSLTDLTSDERIRHILEKTQYYGYSGEELKGIIFVSRKDEAKDLANKLTSQNVPSVALTGEDNSEKRQRVIEQLKSGEINYIITVNLFNEGIDIAPVNQIVMLRETESSIIFIQQLGRGLRKSENKEYLTVIDFIGNYDKNYLIPIALSGDQSQNKDNYRRFLTSNSALMGVSTINFEEVAKKKIYDSLKQVKLSAASHIKQAYNEVAERIGRMPLLMDFIRQNSIDPSIIYSNDSAYKNYNDFLVRTKKIEEQLNKNENLNLTFLSREIAPGLKNVDHTILKAIIERPHKINELLKIVQNVDPKVTFEDVQTTLKILDYSFFSDSINKTYGKPIINISNDEITLTKSFSASLEKSLFKKYVEDIIELAQYNNKTHQKNQNDLLLYNKYTRKDFVKLLNWKSDESGVINGYKFGNNTLPIFITYHKDDNISDNTKYEDEFLSPDELKWFTKSNRKLDSPEVQKILAHQKNNIDMYVFVKKEDVADGKEFYFLGKAHYIEGTAEQSTMPNENKDNIVTMTLSMETPVKDEIYRYILEN</sequence>
<dbReference type="AlphaFoldDB" id="A0A380HJB7"/>
<dbReference type="GO" id="GO:0006793">
    <property type="term" value="P:phosphorus metabolic process"/>
    <property type="evidence" value="ECO:0007669"/>
    <property type="project" value="UniProtKB-ARBA"/>
</dbReference>
<dbReference type="GO" id="GO:0016787">
    <property type="term" value="F:hydrolase activity"/>
    <property type="evidence" value="ECO:0007669"/>
    <property type="project" value="UniProtKB-KW"/>
</dbReference>
<dbReference type="PROSITE" id="PS50035">
    <property type="entry name" value="PLD"/>
    <property type="match status" value="1"/>
</dbReference>
<organism evidence="4 5">
    <name type="scientific">Staphylococcus saprophyticus</name>
    <dbReference type="NCBI Taxonomy" id="29385"/>
    <lineage>
        <taxon>Bacteria</taxon>
        <taxon>Bacillati</taxon>
        <taxon>Bacillota</taxon>
        <taxon>Bacilli</taxon>
        <taxon>Bacillales</taxon>
        <taxon>Staphylococcaceae</taxon>
        <taxon>Staphylococcus</taxon>
    </lineage>
</organism>
<dbReference type="CDD" id="cd18032">
    <property type="entry name" value="DEXHc_RE_I_III_res"/>
    <property type="match status" value="1"/>
</dbReference>
<dbReference type="EC" id="3.6.4.13" evidence="4"/>
<dbReference type="PANTHER" id="PTHR47396">
    <property type="entry name" value="TYPE I RESTRICTION ENZYME ECOKI R PROTEIN"/>
    <property type="match status" value="1"/>
</dbReference>
<reference evidence="4 5" key="1">
    <citation type="submission" date="2018-06" db="EMBL/GenBank/DDBJ databases">
        <authorList>
            <consortium name="Pathogen Informatics"/>
            <person name="Doyle S."/>
        </authorList>
    </citation>
    <scope>NUCLEOTIDE SEQUENCE [LARGE SCALE GENOMIC DNA]</scope>
    <source>
        <strain evidence="4 5">NCTC7688</strain>
    </source>
</reference>
<accession>A0A380HJB7</accession>
<dbReference type="InterPro" id="IPR025202">
    <property type="entry name" value="PLD-like_dom"/>
</dbReference>
<dbReference type="REBASE" id="418400">
    <property type="entry name" value="Ssa7688ORF186P"/>
</dbReference>
<dbReference type="PROSITE" id="PS51194">
    <property type="entry name" value="HELICASE_CTER"/>
    <property type="match status" value="1"/>
</dbReference>
<evidence type="ECO:0000259" key="1">
    <source>
        <dbReference type="PROSITE" id="PS50035"/>
    </source>
</evidence>
<dbReference type="InterPro" id="IPR027417">
    <property type="entry name" value="P-loop_NTPase"/>
</dbReference>
<keyword evidence="4" id="KW-0547">Nucleotide-binding</keyword>
<dbReference type="GO" id="GO:0003724">
    <property type="term" value="F:RNA helicase activity"/>
    <property type="evidence" value="ECO:0007669"/>
    <property type="project" value="UniProtKB-EC"/>
</dbReference>
<dbReference type="Pfam" id="PF00271">
    <property type="entry name" value="Helicase_C"/>
    <property type="match status" value="1"/>
</dbReference>
<name>A0A380HJB7_STASA</name>
<evidence type="ECO:0000313" key="5">
    <source>
        <dbReference type="Proteomes" id="UP000254707"/>
    </source>
</evidence>
<feature type="domain" description="Helicase C-terminal" evidence="3">
    <location>
        <begin position="440"/>
        <end position="593"/>
    </location>
</feature>
<dbReference type="CDD" id="cd09204">
    <property type="entry name" value="PLDc_N_DEXD_b2"/>
    <property type="match status" value="1"/>
</dbReference>
<dbReference type="InterPro" id="IPR006935">
    <property type="entry name" value="Helicase/UvrB_N"/>
</dbReference>
<dbReference type="CDD" id="cd18799">
    <property type="entry name" value="SF2_C_EcoAI-like"/>
    <property type="match status" value="1"/>
</dbReference>
<dbReference type="Gene3D" id="3.40.50.300">
    <property type="entry name" value="P-loop containing nucleotide triphosphate hydrolases"/>
    <property type="match status" value="2"/>
</dbReference>
<dbReference type="InterPro" id="IPR001736">
    <property type="entry name" value="PLipase_D/transphosphatidylase"/>
</dbReference>
<dbReference type="Pfam" id="PF13091">
    <property type="entry name" value="PLDc_2"/>
    <property type="match status" value="1"/>
</dbReference>
<dbReference type="GO" id="GO:0005829">
    <property type="term" value="C:cytosol"/>
    <property type="evidence" value="ECO:0007669"/>
    <property type="project" value="TreeGrafter"/>
</dbReference>
<keyword evidence="4" id="KW-0067">ATP-binding</keyword>
<dbReference type="InterPro" id="IPR021835">
    <property type="entry name" value="DUF3427"/>
</dbReference>
<dbReference type="PANTHER" id="PTHR47396:SF1">
    <property type="entry name" value="ATP-DEPENDENT HELICASE IRC3-RELATED"/>
    <property type="match status" value="1"/>
</dbReference>
<protein>
    <submittedName>
        <fullName evidence="4">Helicase</fullName>
        <ecNumber evidence="4">3.6.4.13</ecNumber>
    </submittedName>
</protein>
<dbReference type="SUPFAM" id="SSF56024">
    <property type="entry name" value="Phospholipase D/nuclease"/>
    <property type="match status" value="1"/>
</dbReference>
<evidence type="ECO:0000259" key="3">
    <source>
        <dbReference type="PROSITE" id="PS51194"/>
    </source>
</evidence>
<dbReference type="Pfam" id="PF26350">
    <property type="entry name" value="DUF8090"/>
    <property type="match status" value="1"/>
</dbReference>
<dbReference type="Pfam" id="PF04851">
    <property type="entry name" value="ResIII"/>
    <property type="match status" value="1"/>
</dbReference>
<dbReference type="GO" id="GO:0005524">
    <property type="term" value="F:ATP binding"/>
    <property type="evidence" value="ECO:0007669"/>
    <property type="project" value="InterPro"/>
</dbReference>
<dbReference type="SMART" id="SM00487">
    <property type="entry name" value="DEXDc"/>
    <property type="match status" value="1"/>
</dbReference>
<dbReference type="InterPro" id="IPR014001">
    <property type="entry name" value="Helicase_ATP-bd"/>
</dbReference>
<dbReference type="SUPFAM" id="SSF52540">
    <property type="entry name" value="P-loop containing nucleoside triphosphate hydrolases"/>
    <property type="match status" value="1"/>
</dbReference>
<keyword evidence="4" id="KW-0378">Hydrolase</keyword>
<feature type="domain" description="Helicase ATP-binding" evidence="2">
    <location>
        <begin position="236"/>
        <end position="389"/>
    </location>
</feature>
<dbReference type="InterPro" id="IPR050742">
    <property type="entry name" value="Helicase_Restrict-Modif_Enz"/>
</dbReference>
<dbReference type="GO" id="GO:0003677">
    <property type="term" value="F:DNA binding"/>
    <property type="evidence" value="ECO:0007669"/>
    <property type="project" value="InterPro"/>
</dbReference>
<dbReference type="EMBL" id="UHED01000001">
    <property type="protein sequence ID" value="SUM81695.1"/>
    <property type="molecule type" value="Genomic_DNA"/>
</dbReference>
<proteinExistence type="predicted"/>
<dbReference type="SMART" id="SM00490">
    <property type="entry name" value="HELICc"/>
    <property type="match status" value="1"/>
</dbReference>
<dbReference type="Proteomes" id="UP000254707">
    <property type="component" value="Unassembled WGS sequence"/>
</dbReference>
<dbReference type="RefSeq" id="WP_115340401.1">
    <property type="nucleotide sequence ID" value="NZ_CP149859.1"/>
</dbReference>
<keyword evidence="4" id="KW-0347">Helicase</keyword>